<dbReference type="InterPro" id="IPR020039">
    <property type="entry name" value="PseF"/>
</dbReference>
<dbReference type="PANTHER" id="PTHR21485:SF6">
    <property type="entry name" value="N-ACYLNEURAMINATE CYTIDYLYLTRANSFERASE-RELATED"/>
    <property type="match status" value="1"/>
</dbReference>
<dbReference type="Proteomes" id="UP000006512">
    <property type="component" value="Unassembled WGS sequence"/>
</dbReference>
<dbReference type="Gene3D" id="3.90.550.10">
    <property type="entry name" value="Spore Coat Polysaccharide Biosynthesis Protein SpsA, Chain A"/>
    <property type="match status" value="1"/>
</dbReference>
<dbReference type="SUPFAM" id="SSF53448">
    <property type="entry name" value="Nucleotide-diphospho-sugar transferases"/>
    <property type="match status" value="1"/>
</dbReference>
<keyword evidence="2" id="KW-1185">Reference proteome</keyword>
<evidence type="ECO:0000313" key="1">
    <source>
        <dbReference type="EMBL" id="EGF92336.1"/>
    </source>
</evidence>
<dbReference type="InterPro" id="IPR029044">
    <property type="entry name" value="Nucleotide-diphossugar_trans"/>
</dbReference>
<evidence type="ECO:0000313" key="2">
    <source>
        <dbReference type="Proteomes" id="UP000006512"/>
    </source>
</evidence>
<accession>F4QLR7</accession>
<dbReference type="InterPro" id="IPR003329">
    <property type="entry name" value="Cytidylyl_trans"/>
</dbReference>
<dbReference type="HOGENOM" id="CLU_042930_1_0_5"/>
<dbReference type="NCBIfam" id="TIGR03584">
    <property type="entry name" value="PseF"/>
    <property type="match status" value="1"/>
</dbReference>
<dbReference type="GO" id="GO:0008781">
    <property type="term" value="F:N-acylneuraminate cytidylyltransferase activity"/>
    <property type="evidence" value="ECO:0007669"/>
    <property type="project" value="TreeGrafter"/>
</dbReference>
<keyword evidence="1" id="KW-0548">Nucleotidyltransferase</keyword>
<dbReference type="InterPro" id="IPR050793">
    <property type="entry name" value="CMP-NeuNAc_synthase"/>
</dbReference>
<protein>
    <submittedName>
        <fullName evidence="1">Pseudaminic acid CMP-transferase</fullName>
        <ecNumber evidence="1">2.7.7.-</ecNumber>
    </submittedName>
</protein>
<dbReference type="eggNOG" id="COG1083">
    <property type="taxonomic scope" value="Bacteria"/>
</dbReference>
<sequence length="230" mass="25851">MRKLCVIPARGGSKRIPRKNVKPFHGRPMISYSIQAALDCGLFDAVVVSTDDEEIAEVARVFGATTPFVRPPELSNDHAGTDDVVAHAIAWFRDQGDVYDATCCIYATAPLLDAARLVEGWERLRKPGKRFAFSVTSYAFPIQRALYRTVDDGVEMFQPQHLMSRSQDLEPAFHDAAQFYWGWSDAWMAGENMYSPIAAPVVLPRTQVVDIDTPEDWDVAELAFEVLKRR</sequence>
<keyword evidence="1" id="KW-0808">Transferase</keyword>
<dbReference type="OrthoDB" id="9805604at2"/>
<reference evidence="2" key="1">
    <citation type="submission" date="2011-03" db="EMBL/GenBank/DDBJ databases">
        <title>Draft genome sequence of Brevundimonas diminuta.</title>
        <authorList>
            <person name="Brown P.J.B."/>
            <person name="Buechlein A."/>
            <person name="Hemmerich C."/>
            <person name="Brun Y.V."/>
        </authorList>
    </citation>
    <scope>NUCLEOTIDE SEQUENCE [LARGE SCALE GENOMIC DNA]</scope>
    <source>
        <strain evidence="2">C19</strain>
    </source>
</reference>
<proteinExistence type="predicted"/>
<dbReference type="Pfam" id="PF02348">
    <property type="entry name" value="CTP_transf_3"/>
    <property type="match status" value="1"/>
</dbReference>
<dbReference type="AlphaFoldDB" id="F4QLR7"/>
<dbReference type="STRING" id="715226.ABI_07720"/>
<gene>
    <name evidence="1" type="primary">pseF</name>
    <name evidence="1" type="ORF">ABI_07720</name>
</gene>
<organism evidence="1 2">
    <name type="scientific">Asticcacaulis biprosthecium C19</name>
    <dbReference type="NCBI Taxonomy" id="715226"/>
    <lineage>
        <taxon>Bacteria</taxon>
        <taxon>Pseudomonadati</taxon>
        <taxon>Pseudomonadota</taxon>
        <taxon>Alphaproteobacteria</taxon>
        <taxon>Caulobacterales</taxon>
        <taxon>Caulobacteraceae</taxon>
        <taxon>Asticcacaulis</taxon>
    </lineage>
</organism>
<dbReference type="PANTHER" id="PTHR21485">
    <property type="entry name" value="HAD SUPERFAMILY MEMBERS CMAS AND KDSC"/>
    <property type="match status" value="1"/>
</dbReference>
<dbReference type="EC" id="2.7.7.-" evidence="1"/>
<dbReference type="RefSeq" id="WP_006271511.1">
    <property type="nucleotide sequence ID" value="NZ_GL883077.1"/>
</dbReference>
<dbReference type="EMBL" id="GL883077">
    <property type="protein sequence ID" value="EGF92336.1"/>
    <property type="molecule type" value="Genomic_DNA"/>
</dbReference>
<name>F4QLR7_9CAUL</name>
<dbReference type="CDD" id="cd02513">
    <property type="entry name" value="CMP-NeuAc_Synthase"/>
    <property type="match status" value="1"/>
</dbReference>